<keyword evidence="2" id="KW-1185">Reference proteome</keyword>
<evidence type="ECO:0008006" key="3">
    <source>
        <dbReference type="Google" id="ProtNLM"/>
    </source>
</evidence>
<proteinExistence type="predicted"/>
<dbReference type="EMBL" id="MW353175">
    <property type="protein sequence ID" value="QQO91776.1"/>
    <property type="molecule type" value="Genomic_DNA"/>
</dbReference>
<accession>A0A7T8ERF5</accession>
<evidence type="ECO:0000313" key="1">
    <source>
        <dbReference type="EMBL" id="QQO91776.1"/>
    </source>
</evidence>
<gene>
    <name evidence="1" type="ORF">immuto26A_97</name>
</gene>
<reference evidence="1 2" key="1">
    <citation type="submission" date="2020-12" db="EMBL/GenBank/DDBJ databases">
        <title>Dynamics of Baltic Sea phages driven by environmental changes.</title>
        <authorList>
            <person name="Hoetzinger M."/>
            <person name="Nilsson E."/>
            <person name="Holmfeldt K."/>
        </authorList>
    </citation>
    <scope>NUCLEOTIDE SEQUENCE [LARGE SCALE GENOMIC DNA]</scope>
</reference>
<protein>
    <recommendedName>
        <fullName evidence="3">Glycosyltransferase</fullName>
    </recommendedName>
</protein>
<organism evidence="1 2">
    <name type="scientific">Flavobacterium phage vB_FspM_immuto_2-6A</name>
    <dbReference type="NCBI Taxonomy" id="2801477"/>
    <lineage>
        <taxon>Viruses</taxon>
        <taxon>Duplodnaviria</taxon>
        <taxon>Heunggongvirae</taxon>
        <taxon>Uroviricota</taxon>
        <taxon>Caudoviricetes</taxon>
        <taxon>Immutovirus</taxon>
        <taxon>Immutovirus immuto</taxon>
    </lineage>
</organism>
<name>A0A7T8ERF5_9CAUD</name>
<dbReference type="Proteomes" id="UP000595566">
    <property type="component" value="Segment"/>
</dbReference>
<sequence length="233" mass="27405">MIQFIVVGWHFDLYPELVQGLIELQEANRDSIKIFWSCHREPSETVKSNFEYKVFPNLGLEDGAYQQALDYLDIADDTVLFLMHDDIIVKDWGFINECIGRLQQGAAFVGNGMNYPDYMSPTRIYDEEFFPRTVLEVSRPESLHYFEKEGMAYTFRESFLCTVRKYLRDINDFEVVWEEPGENMPIGPMGNMQQSMLGWKITQTYGIERMSYLSTTYMDSDWLYECERGLVKN</sequence>
<evidence type="ECO:0000313" key="2">
    <source>
        <dbReference type="Proteomes" id="UP000595566"/>
    </source>
</evidence>